<gene>
    <name evidence="1" type="ORF">GDO81_015962</name>
</gene>
<proteinExistence type="predicted"/>
<sequence>MDIPNNDSPLETLLKIEFPQTVCPPHEDTLEKNLTEALLEISEKIFEEDQKSVEWLIGTGWEEAACGWGPVSATAGLHSQKKQKKLKPGESVDCILCLDLYFIPESKDTTAEIKRSPVMDHVEKTGTEPGAADHVLLPAESDFTGHCPSTAVVSKIETYSDKVSYREQRQNKEKNLQRSSSPFPGRAIPVCTNCYNTKESLPFNAPVLLPPLKAVPGNGHAEQMARRREILIQQLEKLPSKGFMGSTLTGKVLQNIDLKVEKKLLEAISDLPQDQLRVPEPLSFVNSCIPKTPVKETERLQWQNLFLSQKSNAVNANVVKHGTSSAPVGFLHTRTMQNKRNFRQEVRQFNDAKVRRAKSGTSRVPDTVLPSLTVTRVEIPVKIKLC</sequence>
<reference evidence="1" key="1">
    <citation type="thesis" date="2020" institute="ProQuest LLC" country="789 East Eisenhower Parkway, Ann Arbor, MI, USA">
        <title>Comparative Genomics and Chromosome Evolution.</title>
        <authorList>
            <person name="Mudd A.B."/>
        </authorList>
    </citation>
    <scope>NUCLEOTIDE SEQUENCE</scope>
    <source>
        <strain evidence="1">237g6f4</strain>
        <tissue evidence="1">Blood</tissue>
    </source>
</reference>
<dbReference type="Proteomes" id="UP000824782">
    <property type="component" value="Unassembled WGS sequence"/>
</dbReference>
<accession>A0AAV7ANQ5</accession>
<dbReference type="EMBL" id="WNYA01000007">
    <property type="protein sequence ID" value="KAG8563179.1"/>
    <property type="molecule type" value="Genomic_DNA"/>
</dbReference>
<organism evidence="1 2">
    <name type="scientific">Engystomops pustulosus</name>
    <name type="common">Tungara frog</name>
    <name type="synonym">Physalaemus pustulosus</name>
    <dbReference type="NCBI Taxonomy" id="76066"/>
    <lineage>
        <taxon>Eukaryota</taxon>
        <taxon>Metazoa</taxon>
        <taxon>Chordata</taxon>
        <taxon>Craniata</taxon>
        <taxon>Vertebrata</taxon>
        <taxon>Euteleostomi</taxon>
        <taxon>Amphibia</taxon>
        <taxon>Batrachia</taxon>
        <taxon>Anura</taxon>
        <taxon>Neobatrachia</taxon>
        <taxon>Hyloidea</taxon>
        <taxon>Leptodactylidae</taxon>
        <taxon>Leiuperinae</taxon>
        <taxon>Engystomops</taxon>
    </lineage>
</organism>
<dbReference type="PANTHER" id="PTHR36869:SF1">
    <property type="entry name" value="CHROMOSOME 16 OPEN READING FRAME 46"/>
    <property type="match status" value="1"/>
</dbReference>
<evidence type="ECO:0000313" key="2">
    <source>
        <dbReference type="Proteomes" id="UP000824782"/>
    </source>
</evidence>
<evidence type="ECO:0000313" key="1">
    <source>
        <dbReference type="EMBL" id="KAG8563179.1"/>
    </source>
</evidence>
<name>A0AAV7ANQ5_ENGPU</name>
<keyword evidence="2" id="KW-1185">Reference proteome</keyword>
<dbReference type="InterPro" id="IPR027836">
    <property type="entry name" value="DUF4529"/>
</dbReference>
<comment type="caution">
    <text evidence="1">The sequence shown here is derived from an EMBL/GenBank/DDBJ whole genome shotgun (WGS) entry which is preliminary data.</text>
</comment>
<protein>
    <submittedName>
        <fullName evidence="1">Uncharacterized protein</fullName>
    </submittedName>
</protein>
<dbReference type="AlphaFoldDB" id="A0AAV7ANQ5"/>
<dbReference type="Pfam" id="PF15032">
    <property type="entry name" value="DUF4529"/>
    <property type="match status" value="1"/>
</dbReference>
<dbReference type="PANTHER" id="PTHR36869">
    <property type="entry name" value="CHROMOSOME 16 OPEN READING FRAME 46"/>
    <property type="match status" value="1"/>
</dbReference>